<protein>
    <submittedName>
        <fullName evidence="2">Uncharacterized protein</fullName>
    </submittedName>
</protein>
<dbReference type="AlphaFoldDB" id="A0A9X2ED74"/>
<reference evidence="2" key="1">
    <citation type="submission" date="2022-06" db="EMBL/GenBank/DDBJ databases">
        <title>Novel species in genus nocardia.</title>
        <authorList>
            <person name="Li F."/>
        </authorList>
    </citation>
    <scope>NUCLEOTIDE SEQUENCE</scope>
    <source>
        <strain evidence="2">CDC141</strain>
    </source>
</reference>
<proteinExistence type="predicted"/>
<evidence type="ECO:0000256" key="1">
    <source>
        <dbReference type="SAM" id="MobiDB-lite"/>
    </source>
</evidence>
<evidence type="ECO:0000313" key="3">
    <source>
        <dbReference type="Proteomes" id="UP001139157"/>
    </source>
</evidence>
<dbReference type="Proteomes" id="UP001139157">
    <property type="component" value="Unassembled WGS sequence"/>
</dbReference>
<comment type="caution">
    <text evidence="2">The sequence shown here is derived from an EMBL/GenBank/DDBJ whole genome shotgun (WGS) entry which is preliminary data.</text>
</comment>
<dbReference type="RefSeq" id="WP_251918285.1">
    <property type="nucleotide sequence ID" value="NZ_JAMRXG010000026.1"/>
</dbReference>
<accession>A0A9X2ED74</accession>
<feature type="region of interest" description="Disordered" evidence="1">
    <location>
        <begin position="33"/>
        <end position="54"/>
    </location>
</feature>
<keyword evidence="3" id="KW-1185">Reference proteome</keyword>
<dbReference type="EMBL" id="JAMRXG010000026">
    <property type="protein sequence ID" value="MCM6778724.1"/>
    <property type="molecule type" value="Genomic_DNA"/>
</dbReference>
<name>A0A9X2ED74_9NOCA</name>
<sequence length="92" mass="10306">MTDGQVHVIPIGAAVRGDIEVRGKGPSCRARVRWSDPVTKKRSSKSQTFDTPEEAQEWIDKIHQAAARGVEVAENPLRPRSERVFPCRADRI</sequence>
<gene>
    <name evidence="2" type="ORF">NDR86_35115</name>
</gene>
<organism evidence="2 3">
    <name type="scientific">Nocardia pulmonis</name>
    <dbReference type="NCBI Taxonomy" id="2951408"/>
    <lineage>
        <taxon>Bacteria</taxon>
        <taxon>Bacillati</taxon>
        <taxon>Actinomycetota</taxon>
        <taxon>Actinomycetes</taxon>
        <taxon>Mycobacteriales</taxon>
        <taxon>Nocardiaceae</taxon>
        <taxon>Nocardia</taxon>
    </lineage>
</organism>
<evidence type="ECO:0000313" key="2">
    <source>
        <dbReference type="EMBL" id="MCM6778724.1"/>
    </source>
</evidence>